<dbReference type="InterPro" id="IPR007267">
    <property type="entry name" value="GtrA_DPMS_TM"/>
</dbReference>
<comment type="caution">
    <text evidence="8">The sequence shown here is derived from an EMBL/GenBank/DDBJ whole genome shotgun (WGS) entry which is preliminary data.</text>
</comment>
<evidence type="ECO:0000256" key="5">
    <source>
        <dbReference type="ARBA" id="ARBA00023136"/>
    </source>
</evidence>
<evidence type="ECO:0000256" key="3">
    <source>
        <dbReference type="ARBA" id="ARBA00022692"/>
    </source>
</evidence>
<gene>
    <name evidence="8" type="ORF">BXY45_11745</name>
</gene>
<keyword evidence="4 6" id="KW-1133">Transmembrane helix</keyword>
<comment type="similarity">
    <text evidence="2">Belongs to the GtrA family.</text>
</comment>
<dbReference type="PANTHER" id="PTHR38459:SF1">
    <property type="entry name" value="PROPHAGE BACTOPRENOL-LINKED GLUCOSE TRANSLOCASE HOMOLOG"/>
    <property type="match status" value="1"/>
</dbReference>
<dbReference type="EMBL" id="QGDQ01000017">
    <property type="protein sequence ID" value="PWJ52793.1"/>
    <property type="molecule type" value="Genomic_DNA"/>
</dbReference>
<keyword evidence="5 6" id="KW-0472">Membrane</keyword>
<proteinExistence type="inferred from homology"/>
<name>A0A316A5F3_9ACTN</name>
<comment type="subcellular location">
    <subcellularLocation>
        <location evidence="1">Membrane</location>
        <topology evidence="1">Multi-pass membrane protein</topology>
    </subcellularLocation>
</comment>
<sequence length="186" mass="19898">MAPGVRLSARAPCGGAYRGGVDLLARSRGLGARLWHKHSRELGAFGVVGGIAFVVDVGLFNLLRFGGSGILADQPLTAKVVSASVATVVAWAGNRWWTFRHRNRPAALRELGLFVAMNAVALLIGLAVLATSHYVLGLRGPLPDNVANLVGIALGTAFRYVAYRLWVFRRPRSAKVLRKSMITAGK</sequence>
<evidence type="ECO:0000313" key="9">
    <source>
        <dbReference type="Proteomes" id="UP000245469"/>
    </source>
</evidence>
<accession>A0A316A5F3</accession>
<evidence type="ECO:0000256" key="4">
    <source>
        <dbReference type="ARBA" id="ARBA00022989"/>
    </source>
</evidence>
<feature type="transmembrane region" description="Helical" evidence="6">
    <location>
        <begin position="146"/>
        <end position="166"/>
    </location>
</feature>
<keyword evidence="9" id="KW-1185">Reference proteome</keyword>
<keyword evidence="3 6" id="KW-0812">Transmembrane</keyword>
<feature type="transmembrane region" description="Helical" evidence="6">
    <location>
        <begin position="42"/>
        <end position="60"/>
    </location>
</feature>
<evidence type="ECO:0000259" key="7">
    <source>
        <dbReference type="Pfam" id="PF04138"/>
    </source>
</evidence>
<evidence type="ECO:0000256" key="2">
    <source>
        <dbReference type="ARBA" id="ARBA00009399"/>
    </source>
</evidence>
<reference evidence="8 9" key="1">
    <citation type="submission" date="2018-03" db="EMBL/GenBank/DDBJ databases">
        <title>Genomic Encyclopedia of Archaeal and Bacterial Type Strains, Phase II (KMG-II): from individual species to whole genera.</title>
        <authorList>
            <person name="Goeker M."/>
        </authorList>
    </citation>
    <scope>NUCLEOTIDE SEQUENCE [LARGE SCALE GENOMIC DNA]</scope>
    <source>
        <strain evidence="8 9">DSM 44889</strain>
    </source>
</reference>
<dbReference type="PANTHER" id="PTHR38459">
    <property type="entry name" value="PROPHAGE BACTOPRENOL-LINKED GLUCOSE TRANSLOCASE HOMOLOG"/>
    <property type="match status" value="1"/>
</dbReference>
<feature type="transmembrane region" description="Helical" evidence="6">
    <location>
        <begin position="80"/>
        <end position="99"/>
    </location>
</feature>
<feature type="domain" description="GtrA/DPMS transmembrane" evidence="7">
    <location>
        <begin position="45"/>
        <end position="168"/>
    </location>
</feature>
<dbReference type="Pfam" id="PF04138">
    <property type="entry name" value="GtrA_DPMS_TM"/>
    <property type="match status" value="1"/>
</dbReference>
<dbReference type="GO" id="GO:0000271">
    <property type="term" value="P:polysaccharide biosynthetic process"/>
    <property type="evidence" value="ECO:0007669"/>
    <property type="project" value="InterPro"/>
</dbReference>
<protein>
    <submittedName>
        <fullName evidence="8">Putative flippase GtrA</fullName>
    </submittedName>
</protein>
<feature type="transmembrane region" description="Helical" evidence="6">
    <location>
        <begin position="111"/>
        <end position="134"/>
    </location>
</feature>
<dbReference type="Proteomes" id="UP000245469">
    <property type="component" value="Unassembled WGS sequence"/>
</dbReference>
<dbReference type="AlphaFoldDB" id="A0A316A5F3"/>
<evidence type="ECO:0000256" key="6">
    <source>
        <dbReference type="SAM" id="Phobius"/>
    </source>
</evidence>
<dbReference type="InterPro" id="IPR051401">
    <property type="entry name" value="GtrA_CellWall_Glycosyl"/>
</dbReference>
<organism evidence="8 9">
    <name type="scientific">Quadrisphaera granulorum</name>
    <dbReference type="NCBI Taxonomy" id="317664"/>
    <lineage>
        <taxon>Bacteria</taxon>
        <taxon>Bacillati</taxon>
        <taxon>Actinomycetota</taxon>
        <taxon>Actinomycetes</taxon>
        <taxon>Kineosporiales</taxon>
        <taxon>Kineosporiaceae</taxon>
        <taxon>Quadrisphaera</taxon>
    </lineage>
</organism>
<evidence type="ECO:0000256" key="1">
    <source>
        <dbReference type="ARBA" id="ARBA00004141"/>
    </source>
</evidence>
<evidence type="ECO:0000313" key="8">
    <source>
        <dbReference type="EMBL" id="PWJ52793.1"/>
    </source>
</evidence>
<dbReference type="GO" id="GO:0005886">
    <property type="term" value="C:plasma membrane"/>
    <property type="evidence" value="ECO:0007669"/>
    <property type="project" value="TreeGrafter"/>
</dbReference>